<evidence type="ECO:0000256" key="3">
    <source>
        <dbReference type="ARBA" id="ARBA00023242"/>
    </source>
</evidence>
<dbReference type="Pfam" id="PF00249">
    <property type="entry name" value="Myb_DNA-binding"/>
    <property type="match status" value="1"/>
</dbReference>
<feature type="domain" description="Myb-like" evidence="4">
    <location>
        <begin position="11"/>
        <end position="53"/>
    </location>
</feature>
<dbReference type="Gene3D" id="1.10.10.60">
    <property type="entry name" value="Homeodomain-like"/>
    <property type="match status" value="1"/>
</dbReference>
<gene>
    <name evidence="6" type="ORF">FPE_LOCUS14022</name>
</gene>
<keyword evidence="3" id="KW-0539">Nucleus</keyword>
<comment type="subcellular location">
    <subcellularLocation>
        <location evidence="1">Nucleus</location>
    </subcellularLocation>
</comment>
<dbReference type="InterPro" id="IPR001005">
    <property type="entry name" value="SANT/Myb"/>
</dbReference>
<evidence type="ECO:0000256" key="2">
    <source>
        <dbReference type="ARBA" id="ARBA00023125"/>
    </source>
</evidence>
<dbReference type="PANTHER" id="PTHR10641:SF1387">
    <property type="entry name" value="OS08G0486300 PROTEIN"/>
    <property type="match status" value="1"/>
</dbReference>
<dbReference type="CDD" id="cd00167">
    <property type="entry name" value="SANT"/>
    <property type="match status" value="1"/>
</dbReference>
<evidence type="ECO:0000259" key="5">
    <source>
        <dbReference type="PROSITE" id="PS51294"/>
    </source>
</evidence>
<organism evidence="6 7">
    <name type="scientific">Fraxinus pennsylvanica</name>
    <dbReference type="NCBI Taxonomy" id="56036"/>
    <lineage>
        <taxon>Eukaryota</taxon>
        <taxon>Viridiplantae</taxon>
        <taxon>Streptophyta</taxon>
        <taxon>Embryophyta</taxon>
        <taxon>Tracheophyta</taxon>
        <taxon>Spermatophyta</taxon>
        <taxon>Magnoliopsida</taxon>
        <taxon>eudicotyledons</taxon>
        <taxon>Gunneridae</taxon>
        <taxon>Pentapetalae</taxon>
        <taxon>asterids</taxon>
        <taxon>lamiids</taxon>
        <taxon>Lamiales</taxon>
        <taxon>Oleaceae</taxon>
        <taxon>Oleeae</taxon>
        <taxon>Fraxinus</taxon>
    </lineage>
</organism>
<name>A0AAD1ZBA3_9LAMI</name>
<keyword evidence="2" id="KW-0238">DNA-binding</keyword>
<dbReference type="InterPro" id="IPR009057">
    <property type="entry name" value="Homeodomain-like_sf"/>
</dbReference>
<dbReference type="PROSITE" id="PS51294">
    <property type="entry name" value="HTH_MYB"/>
    <property type="match status" value="1"/>
</dbReference>
<evidence type="ECO:0000256" key="1">
    <source>
        <dbReference type="ARBA" id="ARBA00004123"/>
    </source>
</evidence>
<dbReference type="SUPFAM" id="SSF46689">
    <property type="entry name" value="Homeodomain-like"/>
    <property type="match status" value="1"/>
</dbReference>
<dbReference type="AlphaFoldDB" id="A0AAD1ZBA3"/>
<dbReference type="PANTHER" id="PTHR10641">
    <property type="entry name" value="MYB FAMILY TRANSCRIPTION FACTOR"/>
    <property type="match status" value="1"/>
</dbReference>
<dbReference type="InterPro" id="IPR015495">
    <property type="entry name" value="Myb_TF_plants"/>
</dbReference>
<sequence length="120" mass="13495">MSCCRVQLRAFTPEEDETIIWVHAKVGNKWGTVSQLLSGRMGNAIKNYRNTTLKRKCFSMSEDSNNFKPETLQSLKRSSSVGSSSSSCFTAWAIRAENERFEMERSGGEELGCQLETGEE</sequence>
<dbReference type="PROSITE" id="PS50090">
    <property type="entry name" value="MYB_LIKE"/>
    <property type="match status" value="1"/>
</dbReference>
<dbReference type="SMART" id="SM00717">
    <property type="entry name" value="SANT"/>
    <property type="match status" value="1"/>
</dbReference>
<evidence type="ECO:0008006" key="8">
    <source>
        <dbReference type="Google" id="ProtNLM"/>
    </source>
</evidence>
<proteinExistence type="predicted"/>
<evidence type="ECO:0000313" key="7">
    <source>
        <dbReference type="Proteomes" id="UP000834106"/>
    </source>
</evidence>
<accession>A0AAD1ZBA3</accession>
<dbReference type="GO" id="GO:0003677">
    <property type="term" value="F:DNA binding"/>
    <property type="evidence" value="ECO:0007669"/>
    <property type="project" value="UniProtKB-KW"/>
</dbReference>
<dbReference type="InterPro" id="IPR017930">
    <property type="entry name" value="Myb_dom"/>
</dbReference>
<dbReference type="GO" id="GO:0005634">
    <property type="term" value="C:nucleus"/>
    <property type="evidence" value="ECO:0007669"/>
    <property type="project" value="UniProtKB-SubCell"/>
</dbReference>
<feature type="domain" description="HTH myb-type" evidence="5">
    <location>
        <begin position="9"/>
        <end position="57"/>
    </location>
</feature>
<protein>
    <recommendedName>
        <fullName evidence="8">Myb-like domain-containing protein</fullName>
    </recommendedName>
</protein>
<evidence type="ECO:0000313" key="6">
    <source>
        <dbReference type="EMBL" id="CAI9766592.1"/>
    </source>
</evidence>
<keyword evidence="7" id="KW-1185">Reference proteome</keyword>
<dbReference type="EMBL" id="OU503043">
    <property type="protein sequence ID" value="CAI9766592.1"/>
    <property type="molecule type" value="Genomic_DNA"/>
</dbReference>
<evidence type="ECO:0000259" key="4">
    <source>
        <dbReference type="PROSITE" id="PS50090"/>
    </source>
</evidence>
<dbReference type="Proteomes" id="UP000834106">
    <property type="component" value="Chromosome 8"/>
</dbReference>
<reference evidence="6" key="1">
    <citation type="submission" date="2023-05" db="EMBL/GenBank/DDBJ databases">
        <authorList>
            <person name="Huff M."/>
        </authorList>
    </citation>
    <scope>NUCLEOTIDE SEQUENCE</scope>
</reference>